<evidence type="ECO:0000259" key="1">
    <source>
        <dbReference type="PROSITE" id="PS51186"/>
    </source>
</evidence>
<evidence type="ECO:0000313" key="2">
    <source>
        <dbReference type="EMBL" id="MBG0740640.1"/>
    </source>
</evidence>
<sequence length="166" mass="18509">MDRQQAQEHTSVVIRPYQPSDAAETLAVFISAVTETAAADYTAEQVQAWAQPDRRDTGTWHKAMLARNSFVAAIGAKLAGFTDVAPDGYVHMMFVSPRHQRRGVAHQLLAHVEAQARREGTPELSANVSITARPFFERHGFTVEAEQHPVEAGVELINYKMRKDLR</sequence>
<dbReference type="CDD" id="cd04301">
    <property type="entry name" value="NAT_SF"/>
    <property type="match status" value="1"/>
</dbReference>
<name>A0A931CQE3_9MICC</name>
<reference evidence="2 3" key="1">
    <citation type="submission" date="2020-11" db="EMBL/GenBank/DDBJ databases">
        <title>Arthrobacter antarcticus sp. nov., isolated from Antarctic Soil.</title>
        <authorList>
            <person name="Li J."/>
        </authorList>
    </citation>
    <scope>NUCLEOTIDE SEQUENCE [LARGE SCALE GENOMIC DNA]</scope>
    <source>
        <strain evidence="2 3">Z1-20</strain>
    </source>
</reference>
<dbReference type="RefSeq" id="WP_196397575.1">
    <property type="nucleotide sequence ID" value="NZ_JADNYM010000019.1"/>
</dbReference>
<feature type="domain" description="N-acetyltransferase" evidence="1">
    <location>
        <begin position="12"/>
        <end position="166"/>
    </location>
</feature>
<dbReference type="EMBL" id="JADNYM010000019">
    <property type="protein sequence ID" value="MBG0740640.1"/>
    <property type="molecule type" value="Genomic_DNA"/>
</dbReference>
<dbReference type="PANTHER" id="PTHR43451">
    <property type="entry name" value="ACETYLTRANSFERASE (GNAT) FAMILY PROTEIN"/>
    <property type="match status" value="1"/>
</dbReference>
<keyword evidence="3" id="KW-1185">Reference proteome</keyword>
<dbReference type="GO" id="GO:0016747">
    <property type="term" value="F:acyltransferase activity, transferring groups other than amino-acyl groups"/>
    <property type="evidence" value="ECO:0007669"/>
    <property type="project" value="InterPro"/>
</dbReference>
<dbReference type="Proteomes" id="UP000655366">
    <property type="component" value="Unassembled WGS sequence"/>
</dbReference>
<comment type="caution">
    <text evidence="2">The sequence shown here is derived from an EMBL/GenBank/DDBJ whole genome shotgun (WGS) entry which is preliminary data.</text>
</comment>
<dbReference type="PROSITE" id="PS51186">
    <property type="entry name" value="GNAT"/>
    <property type="match status" value="1"/>
</dbReference>
<dbReference type="InterPro" id="IPR016181">
    <property type="entry name" value="Acyl_CoA_acyltransferase"/>
</dbReference>
<proteinExistence type="predicted"/>
<dbReference type="SUPFAM" id="SSF55729">
    <property type="entry name" value="Acyl-CoA N-acyltransferases (Nat)"/>
    <property type="match status" value="1"/>
</dbReference>
<dbReference type="InterPro" id="IPR052564">
    <property type="entry name" value="N-acetyltrans/Recomb-assoc"/>
</dbReference>
<dbReference type="Gene3D" id="3.40.630.30">
    <property type="match status" value="1"/>
</dbReference>
<organism evidence="2 3">
    <name type="scientific">Arthrobacter terrae</name>
    <dbReference type="NCBI Taxonomy" id="2935737"/>
    <lineage>
        <taxon>Bacteria</taxon>
        <taxon>Bacillati</taxon>
        <taxon>Actinomycetota</taxon>
        <taxon>Actinomycetes</taxon>
        <taxon>Micrococcales</taxon>
        <taxon>Micrococcaceae</taxon>
        <taxon>Arthrobacter</taxon>
    </lineage>
</organism>
<protein>
    <submittedName>
        <fullName evidence="2">GNAT family N-acetyltransferase</fullName>
    </submittedName>
</protein>
<dbReference type="InterPro" id="IPR000182">
    <property type="entry name" value="GNAT_dom"/>
</dbReference>
<dbReference type="PANTHER" id="PTHR43451:SF1">
    <property type="entry name" value="ACETYLTRANSFERASE"/>
    <property type="match status" value="1"/>
</dbReference>
<dbReference type="Pfam" id="PF13673">
    <property type="entry name" value="Acetyltransf_10"/>
    <property type="match status" value="1"/>
</dbReference>
<evidence type="ECO:0000313" key="3">
    <source>
        <dbReference type="Proteomes" id="UP000655366"/>
    </source>
</evidence>
<accession>A0A931CQE3</accession>
<gene>
    <name evidence="2" type="ORF">IV500_14765</name>
</gene>
<dbReference type="AlphaFoldDB" id="A0A931CQE3"/>